<reference evidence="2" key="1">
    <citation type="submission" date="2022-01" db="EMBL/GenBank/DDBJ databases">
        <title>Collection of gut derived symbiotic bacterial strains cultured from healthy donors.</title>
        <authorList>
            <person name="Lin H."/>
            <person name="Kohout C."/>
            <person name="Waligurski E."/>
            <person name="Pamer E.G."/>
        </authorList>
    </citation>
    <scope>NUCLEOTIDE SEQUENCE</scope>
    <source>
        <strain evidence="2">DFI.6.55</strain>
    </source>
</reference>
<dbReference type="Proteomes" id="UP001299608">
    <property type="component" value="Unassembled WGS sequence"/>
</dbReference>
<feature type="compositionally biased region" description="Basic and acidic residues" evidence="1">
    <location>
        <begin position="13"/>
        <end position="26"/>
    </location>
</feature>
<evidence type="ECO:0000313" key="2">
    <source>
        <dbReference type="EMBL" id="MCG4745601.1"/>
    </source>
</evidence>
<gene>
    <name evidence="2" type="ORF">L0N08_09290</name>
</gene>
<feature type="region of interest" description="Disordered" evidence="1">
    <location>
        <begin position="1"/>
        <end position="26"/>
    </location>
</feature>
<sequence length="75" mass="8093">MAGMNYQTRPKHTGADVRTRPGRGMERHAIRVRIRKTVSLNEDSSVPGSGLLISVHVVFGSAAGEDISYGRKAVS</sequence>
<name>A0AAX1SQ05_9FIRM</name>
<dbReference type="AlphaFoldDB" id="A0AAX1SQ05"/>
<organism evidence="2 3">
    <name type="scientific">Enterocloster aldenensis</name>
    <dbReference type="NCBI Taxonomy" id="358742"/>
    <lineage>
        <taxon>Bacteria</taxon>
        <taxon>Bacillati</taxon>
        <taxon>Bacillota</taxon>
        <taxon>Clostridia</taxon>
        <taxon>Lachnospirales</taxon>
        <taxon>Lachnospiraceae</taxon>
        <taxon>Enterocloster</taxon>
    </lineage>
</organism>
<accession>A0AAX1SQ05</accession>
<evidence type="ECO:0000313" key="3">
    <source>
        <dbReference type="Proteomes" id="UP001299608"/>
    </source>
</evidence>
<dbReference type="EMBL" id="JAKNGE010000009">
    <property type="protein sequence ID" value="MCG4745601.1"/>
    <property type="molecule type" value="Genomic_DNA"/>
</dbReference>
<protein>
    <submittedName>
        <fullName evidence="2">Uncharacterized protein</fullName>
    </submittedName>
</protein>
<proteinExistence type="predicted"/>
<comment type="caution">
    <text evidence="2">The sequence shown here is derived from an EMBL/GenBank/DDBJ whole genome shotgun (WGS) entry which is preliminary data.</text>
</comment>
<evidence type="ECO:0000256" key="1">
    <source>
        <dbReference type="SAM" id="MobiDB-lite"/>
    </source>
</evidence>
<dbReference type="RefSeq" id="WP_117556375.1">
    <property type="nucleotide sequence ID" value="NZ_JAQFCM010000012.1"/>
</dbReference>